<keyword evidence="2" id="KW-1185">Reference proteome</keyword>
<dbReference type="InterPro" id="IPR000580">
    <property type="entry name" value="TSC22/Bun"/>
</dbReference>
<dbReference type="GeneID" id="106469787"/>
<accession>A0ABM1BNU2</accession>
<name>A0ABM1BNU2_LIMPO</name>
<dbReference type="Proteomes" id="UP000694941">
    <property type="component" value="Unplaced"/>
</dbReference>
<evidence type="ECO:0000313" key="3">
    <source>
        <dbReference type="RefSeq" id="XP_013785751.1"/>
    </source>
</evidence>
<reference evidence="3" key="1">
    <citation type="submission" date="2025-08" db="UniProtKB">
        <authorList>
            <consortium name="RefSeq"/>
        </authorList>
    </citation>
    <scope>IDENTIFICATION</scope>
    <source>
        <tissue evidence="3">Muscle</tissue>
    </source>
</reference>
<proteinExistence type="predicted"/>
<sequence>MSTIFRVSVVDKSQQKESKSIDSSSPAPLDLKVSESSLYCFIKNFIGTPPDSSAVTIDNKIEQAMDLVKSHLIFAVREEVDVLKAKIAELKEKILRLEHENGILKAHASQEVLNNLSKGGLQSVSQTQLQQKPLVTAQVSYQSQRFT</sequence>
<protein>
    <submittedName>
        <fullName evidence="3">Protein bunched, class 1/class 3/D/E isoforms-like isoform X1</fullName>
    </submittedName>
</protein>
<evidence type="ECO:0000313" key="2">
    <source>
        <dbReference type="Proteomes" id="UP000694941"/>
    </source>
</evidence>
<evidence type="ECO:0000256" key="1">
    <source>
        <dbReference type="SAM" id="Coils"/>
    </source>
</evidence>
<feature type="coiled-coil region" evidence="1">
    <location>
        <begin position="73"/>
        <end position="107"/>
    </location>
</feature>
<dbReference type="CDD" id="cd21936">
    <property type="entry name" value="ZIP_TSC22D"/>
    <property type="match status" value="1"/>
</dbReference>
<dbReference type="PANTHER" id="PTHR46745">
    <property type="entry name" value="TSC22 DOMAIN FAMILY PROTEIN 1"/>
    <property type="match status" value="1"/>
</dbReference>
<gene>
    <name evidence="3" type="primary">LOC106469787</name>
</gene>
<organism evidence="2 3">
    <name type="scientific">Limulus polyphemus</name>
    <name type="common">Atlantic horseshoe crab</name>
    <dbReference type="NCBI Taxonomy" id="6850"/>
    <lineage>
        <taxon>Eukaryota</taxon>
        <taxon>Metazoa</taxon>
        <taxon>Ecdysozoa</taxon>
        <taxon>Arthropoda</taxon>
        <taxon>Chelicerata</taxon>
        <taxon>Merostomata</taxon>
        <taxon>Xiphosura</taxon>
        <taxon>Limulidae</taxon>
        <taxon>Limulus</taxon>
    </lineage>
</organism>
<dbReference type="Gene3D" id="1.20.5.490">
    <property type="entry name" value="Single helix bin"/>
    <property type="match status" value="1"/>
</dbReference>
<dbReference type="SUPFAM" id="SSF58026">
    <property type="entry name" value="Delta-sleep-inducing peptide immunoreactive peptide"/>
    <property type="match status" value="1"/>
</dbReference>
<dbReference type="Pfam" id="PF01166">
    <property type="entry name" value="TSC22"/>
    <property type="match status" value="1"/>
</dbReference>
<dbReference type="RefSeq" id="XP_013785751.1">
    <property type="nucleotide sequence ID" value="XM_013930297.2"/>
</dbReference>
<keyword evidence="1" id="KW-0175">Coiled coil</keyword>
<dbReference type="PANTHER" id="PTHR46745:SF1">
    <property type="entry name" value="TSC22 DOMAIN FAMILY PROTEIN 1"/>
    <property type="match status" value="1"/>
</dbReference>